<name>U1NAX3_9EURY</name>
<dbReference type="EMBL" id="KE356561">
    <property type="protein sequence ID" value="ERG93768.1"/>
    <property type="molecule type" value="Genomic_DNA"/>
</dbReference>
<organism evidence="1 2">
    <name type="scientific">Haloquadratum walsbyi J07HQW2</name>
    <dbReference type="NCBI Taxonomy" id="1238425"/>
    <lineage>
        <taxon>Archaea</taxon>
        <taxon>Methanobacteriati</taxon>
        <taxon>Methanobacteriota</taxon>
        <taxon>Stenosarchaea group</taxon>
        <taxon>Halobacteria</taxon>
        <taxon>Halobacteriales</taxon>
        <taxon>Haloferacaceae</taxon>
        <taxon>Haloquadratum</taxon>
    </lineage>
</organism>
<proteinExistence type="predicted"/>
<dbReference type="HOGENOM" id="CLU_3075275_0_0_2"/>
<reference evidence="1 2" key="1">
    <citation type="journal article" date="2013" name="PLoS ONE">
        <title>Assembly-driven community genomics of a hypersaline microbial ecosystem.</title>
        <authorList>
            <person name="Podell S."/>
            <person name="Ugalde J.A."/>
            <person name="Narasingarao P."/>
            <person name="Banfield J.F."/>
            <person name="Heidelberg K.B."/>
            <person name="Allen E.E."/>
        </authorList>
    </citation>
    <scope>NUCLEOTIDE SEQUENCE [LARGE SCALE GENOMIC DNA]</scope>
    <source>
        <strain evidence="2">J07HQW2</strain>
    </source>
</reference>
<gene>
    <name evidence="1" type="ORF">J07HQW2_00202</name>
</gene>
<protein>
    <submittedName>
        <fullName evidence="1">Uncharacterized protein</fullName>
    </submittedName>
</protein>
<dbReference type="AlphaFoldDB" id="U1NAX3"/>
<sequence>MAFIQQQTLLRYLFQSMLVATRNGEWLIDINRVPRSPEIQIHRGPAETMPET</sequence>
<evidence type="ECO:0000313" key="2">
    <source>
        <dbReference type="Proteomes" id="UP000030710"/>
    </source>
</evidence>
<accession>U1NAX3</accession>
<dbReference type="Proteomes" id="UP000030710">
    <property type="component" value="Unassembled WGS sequence"/>
</dbReference>
<evidence type="ECO:0000313" key="1">
    <source>
        <dbReference type="EMBL" id="ERG93768.1"/>
    </source>
</evidence>